<evidence type="ECO:0000256" key="1">
    <source>
        <dbReference type="SAM" id="MobiDB-lite"/>
    </source>
</evidence>
<organism evidence="2 3">
    <name type="scientific">Meloidogyne floridensis</name>
    <dbReference type="NCBI Taxonomy" id="298350"/>
    <lineage>
        <taxon>Eukaryota</taxon>
        <taxon>Metazoa</taxon>
        <taxon>Ecdysozoa</taxon>
        <taxon>Nematoda</taxon>
        <taxon>Chromadorea</taxon>
        <taxon>Rhabditida</taxon>
        <taxon>Tylenchina</taxon>
        <taxon>Tylenchomorpha</taxon>
        <taxon>Tylenchoidea</taxon>
        <taxon>Meloidogynidae</taxon>
        <taxon>Meloidogyninae</taxon>
        <taxon>Meloidogyne</taxon>
    </lineage>
</organism>
<sequence length="164" mass="18433">MSKFGLISSASTDSSSLLPPLSSLHSGGIEFLNYLRPSLSSSSIPPLSSLDTDLSFKGQKMKNILRMEASSTNTNTRSSTGLDSIFMAYSSPLQSPDKSNHKFRPPPLRNNRNKYKKTFDKQQPYQYKKNYQNFGKQHQNNIKTTSTQNKTTSKQHQQQFSSSV</sequence>
<feature type="compositionally biased region" description="Low complexity" evidence="1">
    <location>
        <begin position="121"/>
        <end position="164"/>
    </location>
</feature>
<dbReference type="Proteomes" id="UP000887560">
    <property type="component" value="Unplaced"/>
</dbReference>
<dbReference type="AlphaFoldDB" id="A0A915PAS2"/>
<feature type="region of interest" description="Disordered" evidence="1">
    <location>
        <begin position="90"/>
        <end position="164"/>
    </location>
</feature>
<dbReference type="WBParaSite" id="scf7180000423892.g11784">
    <property type="protein sequence ID" value="scf7180000423892.g11784"/>
    <property type="gene ID" value="scf7180000423892.g11784"/>
</dbReference>
<protein>
    <submittedName>
        <fullName evidence="3">Uncharacterized protein</fullName>
    </submittedName>
</protein>
<keyword evidence="2" id="KW-1185">Reference proteome</keyword>
<evidence type="ECO:0000313" key="3">
    <source>
        <dbReference type="WBParaSite" id="scf7180000423892.g11784"/>
    </source>
</evidence>
<name>A0A915PAS2_9BILA</name>
<proteinExistence type="predicted"/>
<accession>A0A915PAS2</accession>
<reference evidence="3" key="1">
    <citation type="submission" date="2022-11" db="UniProtKB">
        <authorList>
            <consortium name="WormBaseParasite"/>
        </authorList>
    </citation>
    <scope>IDENTIFICATION</scope>
</reference>
<evidence type="ECO:0000313" key="2">
    <source>
        <dbReference type="Proteomes" id="UP000887560"/>
    </source>
</evidence>